<comment type="subunit">
    <text evidence="11">F-type ATPases have 2 components, CF(1) - the catalytic core - and CF(0) - the membrane proton channel. CF(1) has five subunits: alpha(3), beta(3), gamma(1), delta(1), epsilon(1). CF(0) has three main subunits: a, b and c.</text>
</comment>
<dbReference type="GO" id="GO:0005524">
    <property type="term" value="F:ATP binding"/>
    <property type="evidence" value="ECO:0007669"/>
    <property type="project" value="UniProtKB-UniRule"/>
</dbReference>
<evidence type="ECO:0000256" key="4">
    <source>
        <dbReference type="ARBA" id="ARBA00022448"/>
    </source>
</evidence>
<dbReference type="Gene3D" id="1.10.287.80">
    <property type="entry name" value="ATP synthase, gamma subunit, helix hairpin domain"/>
    <property type="match status" value="2"/>
</dbReference>
<evidence type="ECO:0000256" key="3">
    <source>
        <dbReference type="ARBA" id="ARBA00007681"/>
    </source>
</evidence>
<dbReference type="PRINTS" id="PR00126">
    <property type="entry name" value="ATPASEGAMMA"/>
</dbReference>
<evidence type="ECO:0000256" key="5">
    <source>
        <dbReference type="ARBA" id="ARBA00022475"/>
    </source>
</evidence>
<dbReference type="InterPro" id="IPR035968">
    <property type="entry name" value="ATP_synth_F1_ATPase_gsu"/>
</dbReference>
<comment type="caution">
    <text evidence="12">The sequence shown here is derived from an EMBL/GenBank/DDBJ whole genome shotgun (WGS) entry which is preliminary data.</text>
</comment>
<gene>
    <name evidence="11" type="primary">atpG</name>
    <name evidence="12" type="ORF">D7Z54_18620</name>
</gene>
<evidence type="ECO:0000256" key="2">
    <source>
        <dbReference type="ARBA" id="ARBA00004202"/>
    </source>
</evidence>
<protein>
    <recommendedName>
        <fullName evidence="11">ATP synthase gamma chain</fullName>
    </recommendedName>
    <alternativeName>
        <fullName evidence="11">ATP synthase F1 sector gamma subunit</fullName>
    </alternativeName>
    <alternativeName>
        <fullName evidence="11">F-ATPase gamma subunit</fullName>
    </alternativeName>
</protein>
<keyword evidence="5 11" id="KW-1003">Cell membrane</keyword>
<keyword evidence="12" id="KW-0378">Hydrolase</keyword>
<dbReference type="PANTHER" id="PTHR11693">
    <property type="entry name" value="ATP SYNTHASE GAMMA CHAIN"/>
    <property type="match status" value="1"/>
</dbReference>
<evidence type="ECO:0000256" key="10">
    <source>
        <dbReference type="ARBA" id="ARBA00023310"/>
    </source>
</evidence>
<keyword evidence="13" id="KW-1185">Reference proteome</keyword>
<dbReference type="GO" id="GO:0016787">
    <property type="term" value="F:hydrolase activity"/>
    <property type="evidence" value="ECO:0007669"/>
    <property type="project" value="UniProtKB-KW"/>
</dbReference>
<comment type="function">
    <text evidence="1 11">Produces ATP from ADP in the presence of a proton gradient across the membrane. The gamma chain is believed to be important in regulating ATPase activity and the flow of protons through the CF(0) complex.</text>
</comment>
<evidence type="ECO:0000313" key="13">
    <source>
        <dbReference type="Proteomes" id="UP000275076"/>
    </source>
</evidence>
<comment type="similarity">
    <text evidence="3 11">Belongs to the ATPase gamma chain family.</text>
</comment>
<dbReference type="GO" id="GO:0045259">
    <property type="term" value="C:proton-transporting ATP synthase complex"/>
    <property type="evidence" value="ECO:0007669"/>
    <property type="project" value="UniProtKB-KW"/>
</dbReference>
<dbReference type="GO" id="GO:0046933">
    <property type="term" value="F:proton-transporting ATP synthase activity, rotational mechanism"/>
    <property type="evidence" value="ECO:0007669"/>
    <property type="project" value="UniProtKB-UniRule"/>
</dbReference>
<evidence type="ECO:0000313" key="12">
    <source>
        <dbReference type="EMBL" id="RSL31814.1"/>
    </source>
</evidence>
<organism evidence="12 13">
    <name type="scientific">Salibacterium salarium</name>
    <dbReference type="NCBI Taxonomy" id="284579"/>
    <lineage>
        <taxon>Bacteria</taxon>
        <taxon>Bacillati</taxon>
        <taxon>Bacillota</taxon>
        <taxon>Bacilli</taxon>
        <taxon>Bacillales</taxon>
        <taxon>Bacillaceae</taxon>
    </lineage>
</organism>
<keyword evidence="4 11" id="KW-0813">Transport</keyword>
<dbReference type="AlphaFoldDB" id="A0A3R9P352"/>
<sequence length="289" mass="32039">MASLREIKTRISSTKKMKQITKAMEMVAASKLNRAQANAQSYEPYTQKIREVVTGIAASNSDASHPMLEERPVKKTAYIMIFSDSGLAGGYNANLLRNFMDTIKQRHKSTDEYAVIVLGRVGRDLLKKRGIPILDEITGLPDQPSFQDIKNVTRLAVNMFAEEELDQIYLWYNHFVSPLQQDVTETKLLPLTDLTGSQEEKTAGTSYEYEPSEEAILEQLLPQYAESLIYGALLDAKASEFGARMTAMSAASDNAGEIIDDLTLSYNRARQAAITQEISEIVAGSAALE</sequence>
<dbReference type="SUPFAM" id="SSF52943">
    <property type="entry name" value="ATP synthase (F1-ATPase), gamma subunit"/>
    <property type="match status" value="1"/>
</dbReference>
<dbReference type="CDD" id="cd12151">
    <property type="entry name" value="F1-ATPase_gamma"/>
    <property type="match status" value="1"/>
</dbReference>
<dbReference type="Pfam" id="PF00231">
    <property type="entry name" value="ATP-synt"/>
    <property type="match status" value="1"/>
</dbReference>
<keyword evidence="6 11" id="KW-0375">Hydrogen ion transport</keyword>
<dbReference type="EMBL" id="RBVX01000020">
    <property type="protein sequence ID" value="RSL31814.1"/>
    <property type="molecule type" value="Genomic_DNA"/>
</dbReference>
<dbReference type="PANTHER" id="PTHR11693:SF22">
    <property type="entry name" value="ATP SYNTHASE SUBUNIT GAMMA, MITOCHONDRIAL"/>
    <property type="match status" value="1"/>
</dbReference>
<keyword evidence="8 11" id="KW-0472">Membrane</keyword>
<dbReference type="Gene3D" id="3.40.1380.10">
    <property type="match status" value="1"/>
</dbReference>
<proteinExistence type="inferred from homology"/>
<evidence type="ECO:0000256" key="8">
    <source>
        <dbReference type="ARBA" id="ARBA00023136"/>
    </source>
</evidence>
<reference evidence="12 13" key="1">
    <citation type="submission" date="2018-10" db="EMBL/GenBank/DDBJ databases">
        <title>Draft genome sequence of Bacillus salarius IM0101, isolated from a hypersaline soil in Inner Mongolia, China.</title>
        <authorList>
            <person name="Yamprayoonswat W."/>
            <person name="Boonvisut S."/>
            <person name="Jumpathong W."/>
            <person name="Sittihan S."/>
            <person name="Ruangsuj P."/>
            <person name="Wanthongcharoen S."/>
            <person name="Thongpramul N."/>
            <person name="Pimmason S."/>
            <person name="Yu B."/>
            <person name="Yasawong M."/>
        </authorList>
    </citation>
    <scope>NUCLEOTIDE SEQUENCE [LARGE SCALE GENOMIC DNA]</scope>
    <source>
        <strain evidence="12 13">IM0101</strain>
    </source>
</reference>
<dbReference type="NCBIfam" id="TIGR01146">
    <property type="entry name" value="ATPsyn_F1gamma"/>
    <property type="match status" value="1"/>
</dbReference>
<evidence type="ECO:0000256" key="6">
    <source>
        <dbReference type="ARBA" id="ARBA00022781"/>
    </source>
</evidence>
<keyword evidence="10 11" id="KW-0066">ATP synthesis</keyword>
<dbReference type="GO" id="GO:0005886">
    <property type="term" value="C:plasma membrane"/>
    <property type="evidence" value="ECO:0007669"/>
    <property type="project" value="UniProtKB-SubCell"/>
</dbReference>
<evidence type="ECO:0000256" key="7">
    <source>
        <dbReference type="ARBA" id="ARBA00023065"/>
    </source>
</evidence>
<dbReference type="HAMAP" id="MF_00815">
    <property type="entry name" value="ATP_synth_gamma_bact"/>
    <property type="match status" value="1"/>
</dbReference>
<keyword evidence="9 11" id="KW-0139">CF(1)</keyword>
<evidence type="ECO:0000256" key="11">
    <source>
        <dbReference type="HAMAP-Rule" id="MF_00815"/>
    </source>
</evidence>
<dbReference type="GO" id="GO:0042777">
    <property type="term" value="P:proton motive force-driven plasma membrane ATP synthesis"/>
    <property type="evidence" value="ECO:0007669"/>
    <property type="project" value="UniProtKB-UniRule"/>
</dbReference>
<dbReference type="FunFam" id="3.40.1380.10:FF:000002">
    <property type="entry name" value="ATP synthase gamma chain"/>
    <property type="match status" value="1"/>
</dbReference>
<name>A0A3R9P352_9BACI</name>
<dbReference type="InterPro" id="IPR000131">
    <property type="entry name" value="ATP_synth_F1_gsu"/>
</dbReference>
<accession>A0A3R9P352</accession>
<keyword evidence="7 11" id="KW-0406">Ion transport</keyword>
<comment type="subcellular location">
    <subcellularLocation>
        <location evidence="2 11">Cell membrane</location>
        <topology evidence="2 11">Peripheral membrane protein</topology>
    </subcellularLocation>
</comment>
<dbReference type="RefSeq" id="WP_125557821.1">
    <property type="nucleotide sequence ID" value="NZ_RBVX01000020.1"/>
</dbReference>
<evidence type="ECO:0000256" key="1">
    <source>
        <dbReference type="ARBA" id="ARBA00003456"/>
    </source>
</evidence>
<dbReference type="OrthoDB" id="9812769at2"/>
<dbReference type="Proteomes" id="UP000275076">
    <property type="component" value="Unassembled WGS sequence"/>
</dbReference>
<evidence type="ECO:0000256" key="9">
    <source>
        <dbReference type="ARBA" id="ARBA00023196"/>
    </source>
</evidence>